<dbReference type="CDD" id="cd07473">
    <property type="entry name" value="Peptidases_S8_Subtilisin_like"/>
    <property type="match status" value="1"/>
</dbReference>
<evidence type="ECO:0000256" key="6">
    <source>
        <dbReference type="PROSITE-ProRule" id="PRU01240"/>
    </source>
</evidence>
<gene>
    <name evidence="9" type="ORF">GEMMAAP_11715</name>
</gene>
<evidence type="ECO:0000256" key="4">
    <source>
        <dbReference type="ARBA" id="ARBA00022825"/>
    </source>
</evidence>
<dbReference type="EMBL" id="CP011454">
    <property type="protein sequence ID" value="AMW05288.1"/>
    <property type="molecule type" value="Genomic_DNA"/>
</dbReference>
<keyword evidence="3 6" id="KW-0378">Hydrolase</keyword>
<keyword evidence="4 6" id="KW-0720">Serine protease</keyword>
<dbReference type="PANTHER" id="PTHR43806">
    <property type="entry name" value="PEPTIDASE S8"/>
    <property type="match status" value="1"/>
</dbReference>
<feature type="active site" description="Charge relay system" evidence="5 6">
    <location>
        <position position="430"/>
    </location>
</feature>
<organism evidence="9 10">
    <name type="scientific">Gemmatimonas phototrophica</name>
    <dbReference type="NCBI Taxonomy" id="1379270"/>
    <lineage>
        <taxon>Bacteria</taxon>
        <taxon>Pseudomonadati</taxon>
        <taxon>Gemmatimonadota</taxon>
        <taxon>Gemmatimonadia</taxon>
        <taxon>Gemmatimonadales</taxon>
        <taxon>Gemmatimonadaceae</taxon>
        <taxon>Gemmatimonas</taxon>
    </lineage>
</organism>
<dbReference type="PROSITE" id="PS51892">
    <property type="entry name" value="SUBTILASE"/>
    <property type="match status" value="1"/>
</dbReference>
<dbReference type="Pfam" id="PF22148">
    <property type="entry name" value="Fervidolysin_NPro-like"/>
    <property type="match status" value="1"/>
</dbReference>
<dbReference type="InterPro" id="IPR023828">
    <property type="entry name" value="Peptidase_S8_Ser-AS"/>
</dbReference>
<evidence type="ECO:0000256" key="1">
    <source>
        <dbReference type="ARBA" id="ARBA00011073"/>
    </source>
</evidence>
<evidence type="ECO:0000259" key="8">
    <source>
        <dbReference type="Pfam" id="PF22148"/>
    </source>
</evidence>
<dbReference type="eggNOG" id="COG1404">
    <property type="taxonomic scope" value="Bacteria"/>
</dbReference>
<dbReference type="InterPro" id="IPR034204">
    <property type="entry name" value="PfSUB1-like_cat_dom"/>
</dbReference>
<dbReference type="InterPro" id="IPR022398">
    <property type="entry name" value="Peptidase_S8_His-AS"/>
</dbReference>
<protein>
    <submittedName>
        <fullName evidence="9">Peptidase S8</fullName>
    </submittedName>
</protein>
<reference evidence="9 10" key="1">
    <citation type="journal article" date="2014" name="Proc. Natl. Acad. Sci. U.S.A.">
        <title>Functional type 2 photosynthetic reaction centers found in the rare bacterial phylum Gemmatimonadetes.</title>
        <authorList>
            <person name="Zeng Y."/>
            <person name="Feng F."/>
            <person name="Medova H."/>
            <person name="Dean J."/>
            <person name="Koblizek M."/>
        </authorList>
    </citation>
    <scope>NUCLEOTIDE SEQUENCE [LARGE SCALE GENOMIC DNA]</scope>
    <source>
        <strain evidence="9 10">AP64</strain>
    </source>
</reference>
<evidence type="ECO:0000256" key="5">
    <source>
        <dbReference type="PIRSR" id="PIRSR615500-1"/>
    </source>
</evidence>
<dbReference type="PROSITE" id="PS00137">
    <property type="entry name" value="SUBTILASE_HIS"/>
    <property type="match status" value="1"/>
</dbReference>
<reference evidence="9 10" key="2">
    <citation type="journal article" date="2016" name="Environ. Microbiol. Rep.">
        <title>Metagenomic evidence for the presence of phototrophic Gemmatimonadetes bacteria in diverse environments.</title>
        <authorList>
            <person name="Zeng Y."/>
            <person name="Baumbach J."/>
            <person name="Barbosa E.G."/>
            <person name="Azevedo V."/>
            <person name="Zhang C."/>
            <person name="Koblizek M."/>
        </authorList>
    </citation>
    <scope>NUCLEOTIDE SEQUENCE [LARGE SCALE GENOMIC DNA]</scope>
    <source>
        <strain evidence="9 10">AP64</strain>
    </source>
</reference>
<evidence type="ECO:0000256" key="2">
    <source>
        <dbReference type="ARBA" id="ARBA00022670"/>
    </source>
</evidence>
<dbReference type="Pfam" id="PF00082">
    <property type="entry name" value="Peptidase_S8"/>
    <property type="match status" value="1"/>
</dbReference>
<comment type="similarity">
    <text evidence="1 6">Belongs to the peptidase S8 family.</text>
</comment>
<name>A0A143BJU3_9BACT</name>
<evidence type="ECO:0000256" key="3">
    <source>
        <dbReference type="ARBA" id="ARBA00022801"/>
    </source>
</evidence>
<feature type="active site" description="Charge relay system" evidence="5 6">
    <location>
        <position position="257"/>
    </location>
</feature>
<dbReference type="Proteomes" id="UP000076404">
    <property type="component" value="Chromosome"/>
</dbReference>
<dbReference type="InterPro" id="IPR050131">
    <property type="entry name" value="Peptidase_S8_subtilisin-like"/>
</dbReference>
<dbReference type="PRINTS" id="PR00723">
    <property type="entry name" value="SUBTILISIN"/>
</dbReference>
<feature type="active site" description="Charge relay system" evidence="5 6">
    <location>
        <position position="200"/>
    </location>
</feature>
<dbReference type="InterPro" id="IPR015500">
    <property type="entry name" value="Peptidase_S8_subtilisin-rel"/>
</dbReference>
<dbReference type="GO" id="GO:0006508">
    <property type="term" value="P:proteolysis"/>
    <property type="evidence" value="ECO:0007669"/>
    <property type="project" value="UniProtKB-KW"/>
</dbReference>
<dbReference type="SUPFAM" id="SSF52743">
    <property type="entry name" value="Subtilisin-like"/>
    <property type="match status" value="1"/>
</dbReference>
<dbReference type="PANTHER" id="PTHR43806:SF11">
    <property type="entry name" value="CEREVISIN-RELATED"/>
    <property type="match status" value="1"/>
</dbReference>
<accession>A0A143BJU3</accession>
<dbReference type="InterPro" id="IPR000209">
    <property type="entry name" value="Peptidase_S8/S53_dom"/>
</dbReference>
<proteinExistence type="inferred from homology"/>
<feature type="domain" description="Peptidase S8/S53" evidence="7">
    <location>
        <begin position="192"/>
        <end position="464"/>
    </location>
</feature>
<keyword evidence="2 6" id="KW-0645">Protease</keyword>
<evidence type="ECO:0000313" key="10">
    <source>
        <dbReference type="Proteomes" id="UP000076404"/>
    </source>
</evidence>
<dbReference type="KEGG" id="gph:GEMMAAP_11715"/>
<dbReference type="AlphaFoldDB" id="A0A143BJU3"/>
<sequence>MRCVPPLPESPVTVRPTAQRLSRLTAAASLAFAAACSPEQSLTAPESEAAFMSAADAMAAVQAGPPEFVAGELLVQFKEGITATGRGRALGRVGGQVSEEILTGAMRSRGRRVGVTRIKVNGDLSRAIAALQADPDVEFAEPNWIYQHQATSNDTYFTNGSLWGMYGASTSPANLYGTGAATAWAAGKTGSNSVYIGIIDEGYMYTHEDLAPNAGVNPGEVEGDGIDNDGNGLVDDVYGWDFAGNNNTVFDGVADDHGTHVAGTIGAVGGNGKGVAGVVWNVKMLSAKFLGSRGGTTANAIKAVDYFTNLKGKGLNIVATNNSWGGGGFSQALKDAIDRANTAGILFIAAAGNSGTNNDATASYPSGYTSSNIIAVASITSTGALSSFSQYGATTVDIGAPGSAIWSTVPRQTRKNGPVTSGYASYNGTSMATPHVSGAAALYASLNPGASAAQIKTAIMSSAASTPSLAGKVVTGGRLNVAGF</sequence>
<keyword evidence="10" id="KW-1185">Reference proteome</keyword>
<feature type="domain" description="Fervidolysin-like N-terminal prodomain" evidence="8">
    <location>
        <begin position="56"/>
        <end position="143"/>
    </location>
</feature>
<evidence type="ECO:0000259" key="7">
    <source>
        <dbReference type="Pfam" id="PF00082"/>
    </source>
</evidence>
<dbReference type="STRING" id="1379270.GEMMAAP_11715"/>
<dbReference type="InterPro" id="IPR036852">
    <property type="entry name" value="Peptidase_S8/S53_dom_sf"/>
</dbReference>
<dbReference type="OrthoDB" id="9798386at2"/>
<dbReference type="Gene3D" id="3.40.50.200">
    <property type="entry name" value="Peptidase S8/S53 domain"/>
    <property type="match status" value="1"/>
</dbReference>
<evidence type="ECO:0000313" key="9">
    <source>
        <dbReference type="EMBL" id="AMW05288.1"/>
    </source>
</evidence>
<dbReference type="GO" id="GO:0004252">
    <property type="term" value="F:serine-type endopeptidase activity"/>
    <property type="evidence" value="ECO:0007669"/>
    <property type="project" value="UniProtKB-UniRule"/>
</dbReference>
<dbReference type="InterPro" id="IPR054399">
    <property type="entry name" value="Fervidolysin-like_N_prodom"/>
</dbReference>
<dbReference type="PROSITE" id="PS00138">
    <property type="entry name" value="SUBTILASE_SER"/>
    <property type="match status" value="1"/>
</dbReference>